<dbReference type="InterPro" id="IPR011010">
    <property type="entry name" value="DNA_brk_join_enz"/>
</dbReference>
<feature type="domain" description="Core-binding (CB)" evidence="8">
    <location>
        <begin position="66"/>
        <end position="147"/>
    </location>
</feature>
<dbReference type="Gene3D" id="1.10.150.130">
    <property type="match status" value="1"/>
</dbReference>
<dbReference type="PANTHER" id="PTHR30349">
    <property type="entry name" value="PHAGE INTEGRASE-RELATED"/>
    <property type="match status" value="1"/>
</dbReference>
<dbReference type="InterPro" id="IPR010998">
    <property type="entry name" value="Integrase_recombinase_N"/>
</dbReference>
<dbReference type="InterPro" id="IPR004107">
    <property type="entry name" value="Integrase_SAM-like_N"/>
</dbReference>
<evidence type="ECO:0008006" key="11">
    <source>
        <dbReference type="Google" id="ProtNLM"/>
    </source>
</evidence>
<dbReference type="PANTHER" id="PTHR30349:SF64">
    <property type="entry name" value="PROPHAGE INTEGRASE INTD-RELATED"/>
    <property type="match status" value="1"/>
</dbReference>
<proteinExistence type="inferred from homology"/>
<sequence length="317" mass="35246">MATIRRRQRIDGSTYWQVRYRVDGQETSTSLDDPNDAEEFRRLVEAVGGARARQVHGIDRPIRGGPTVTKWLEHHIEHLSGVERRTPEDYRSYLRNHIAPTLGHIPLTSLTRDDVARWVEKMRDDGASGKSVANRHGFLSSALNAAVEAGHIAANPAVGVRLPRTERDEMRFLSRDEFAALLAEVTEPWRPMVRFLVASGARLSEVTALRPYDVNRTEHTVRISRAWKRGGGGYHLGAPKTKRSVRTIDVPASVLDDLDYSGEWLFTNPGRGRRAPQAARSGRRTSAPTCGGRPSSGLSSHRHGRASTTCGTRARHG</sequence>
<gene>
    <name evidence="9" type="ORF">MBRA_01030</name>
</gene>
<reference evidence="9 10" key="1">
    <citation type="journal article" date="2019" name="Emerg. Microbes Infect.">
        <title>Comprehensive subspecies identification of 175 nontuberculous mycobacteria species based on 7547 genomic profiles.</title>
        <authorList>
            <person name="Matsumoto Y."/>
            <person name="Kinjo T."/>
            <person name="Motooka D."/>
            <person name="Nabeya D."/>
            <person name="Jung N."/>
            <person name="Uechi K."/>
            <person name="Horii T."/>
            <person name="Iida T."/>
            <person name="Fujita J."/>
            <person name="Nakamura S."/>
        </authorList>
    </citation>
    <scope>NUCLEOTIDE SEQUENCE [LARGE SCALE GENOMIC DNA]</scope>
    <source>
        <strain evidence="9 10">JCM 12687</strain>
    </source>
</reference>
<dbReference type="InterPro" id="IPR050090">
    <property type="entry name" value="Tyrosine_recombinase_XerCD"/>
</dbReference>
<keyword evidence="2" id="KW-0229">DNA integration</keyword>
<dbReference type="InterPro" id="IPR044068">
    <property type="entry name" value="CB"/>
</dbReference>
<dbReference type="PROSITE" id="PS51898">
    <property type="entry name" value="TYR_RECOMBINASE"/>
    <property type="match status" value="1"/>
</dbReference>
<evidence type="ECO:0000256" key="6">
    <source>
        <dbReference type="SAM" id="MobiDB-lite"/>
    </source>
</evidence>
<evidence type="ECO:0000256" key="1">
    <source>
        <dbReference type="ARBA" id="ARBA00008857"/>
    </source>
</evidence>
<name>A0ABN6AZB8_9MYCO</name>
<protein>
    <recommendedName>
        <fullName evidence="11">Integrase</fullName>
    </recommendedName>
</protein>
<dbReference type="Pfam" id="PF14659">
    <property type="entry name" value="Phage_int_SAM_3"/>
    <property type="match status" value="1"/>
</dbReference>
<feature type="region of interest" description="Disordered" evidence="6">
    <location>
        <begin position="269"/>
        <end position="317"/>
    </location>
</feature>
<evidence type="ECO:0000256" key="5">
    <source>
        <dbReference type="PROSITE-ProRule" id="PRU01248"/>
    </source>
</evidence>
<accession>A0ABN6AZB8</accession>
<dbReference type="Gene3D" id="1.10.443.10">
    <property type="entry name" value="Intergrase catalytic core"/>
    <property type="match status" value="1"/>
</dbReference>
<organism evidence="9 10">
    <name type="scientific">Mycobacterium branderi</name>
    <dbReference type="NCBI Taxonomy" id="43348"/>
    <lineage>
        <taxon>Bacteria</taxon>
        <taxon>Bacillati</taxon>
        <taxon>Actinomycetota</taxon>
        <taxon>Actinomycetes</taxon>
        <taxon>Mycobacteriales</taxon>
        <taxon>Mycobacteriaceae</taxon>
        <taxon>Mycobacterium</taxon>
    </lineage>
</organism>
<evidence type="ECO:0000256" key="2">
    <source>
        <dbReference type="ARBA" id="ARBA00022908"/>
    </source>
</evidence>
<dbReference type="SUPFAM" id="SSF56349">
    <property type="entry name" value="DNA breaking-rejoining enzymes"/>
    <property type="match status" value="1"/>
</dbReference>
<dbReference type="InterPro" id="IPR002104">
    <property type="entry name" value="Integrase_catalytic"/>
</dbReference>
<dbReference type="EMBL" id="AP022606">
    <property type="protein sequence ID" value="BBZ09908.1"/>
    <property type="molecule type" value="Genomic_DNA"/>
</dbReference>
<evidence type="ECO:0000259" key="7">
    <source>
        <dbReference type="PROSITE" id="PS51898"/>
    </source>
</evidence>
<evidence type="ECO:0000313" key="9">
    <source>
        <dbReference type="EMBL" id="BBZ09908.1"/>
    </source>
</evidence>
<comment type="similarity">
    <text evidence="1">Belongs to the 'phage' integrase family.</text>
</comment>
<feature type="domain" description="Tyr recombinase" evidence="7">
    <location>
        <begin position="168"/>
        <end position="317"/>
    </location>
</feature>
<evidence type="ECO:0000256" key="4">
    <source>
        <dbReference type="ARBA" id="ARBA00023172"/>
    </source>
</evidence>
<evidence type="ECO:0000259" key="8">
    <source>
        <dbReference type="PROSITE" id="PS51900"/>
    </source>
</evidence>
<evidence type="ECO:0000313" key="10">
    <source>
        <dbReference type="Proteomes" id="UP000467379"/>
    </source>
</evidence>
<dbReference type="InterPro" id="IPR013762">
    <property type="entry name" value="Integrase-like_cat_sf"/>
</dbReference>
<dbReference type="PROSITE" id="PS51900">
    <property type="entry name" value="CB"/>
    <property type="match status" value="1"/>
</dbReference>
<keyword evidence="10" id="KW-1185">Reference proteome</keyword>
<dbReference type="Proteomes" id="UP000467379">
    <property type="component" value="Chromosome"/>
</dbReference>
<dbReference type="RefSeq" id="WP_332108265.1">
    <property type="nucleotide sequence ID" value="NZ_AP022606.1"/>
</dbReference>
<keyword evidence="4" id="KW-0233">DNA recombination</keyword>
<evidence type="ECO:0000256" key="3">
    <source>
        <dbReference type="ARBA" id="ARBA00023125"/>
    </source>
</evidence>
<keyword evidence="3 5" id="KW-0238">DNA-binding</keyword>